<protein>
    <submittedName>
        <fullName evidence="1">Uncharacterized protein</fullName>
    </submittedName>
</protein>
<dbReference type="Proteomes" id="UP001219525">
    <property type="component" value="Unassembled WGS sequence"/>
</dbReference>
<sequence length="259" mass="27096">MDGQVGLLPTLIWTPGWIQLGSQLDPGWSWDQAEPICSLIWGPAGASVSSGTRTGGRTLRVAVPPAAPSGAAINLIAANAPNPGHPYVGAVDSSFGDLEAGFSGAVTESSLGNLRTVAYLSGTSGDSPPSVNAGTSLTLNGHGGVKSQTLRVTAQWTSADGGHPATTIFYDPLCNFLGLTGDLTAYNTAASTGALAVESRFCSHLDISKFDLSIQSMIFPLWKLKDLRAFVILCTETHIQGHCHWQGLPPAEFSSEWVF</sequence>
<dbReference type="EMBL" id="JARJCW010000017">
    <property type="protein sequence ID" value="KAJ7215543.1"/>
    <property type="molecule type" value="Genomic_DNA"/>
</dbReference>
<proteinExistence type="predicted"/>
<evidence type="ECO:0000313" key="1">
    <source>
        <dbReference type="EMBL" id="KAJ7215543.1"/>
    </source>
</evidence>
<organism evidence="1 2">
    <name type="scientific">Mycena pura</name>
    <dbReference type="NCBI Taxonomy" id="153505"/>
    <lineage>
        <taxon>Eukaryota</taxon>
        <taxon>Fungi</taxon>
        <taxon>Dikarya</taxon>
        <taxon>Basidiomycota</taxon>
        <taxon>Agaricomycotina</taxon>
        <taxon>Agaricomycetes</taxon>
        <taxon>Agaricomycetidae</taxon>
        <taxon>Agaricales</taxon>
        <taxon>Marasmiineae</taxon>
        <taxon>Mycenaceae</taxon>
        <taxon>Mycena</taxon>
    </lineage>
</organism>
<comment type="caution">
    <text evidence="1">The sequence shown here is derived from an EMBL/GenBank/DDBJ whole genome shotgun (WGS) entry which is preliminary data.</text>
</comment>
<evidence type="ECO:0000313" key="2">
    <source>
        <dbReference type="Proteomes" id="UP001219525"/>
    </source>
</evidence>
<name>A0AAD6VKG1_9AGAR</name>
<gene>
    <name evidence="1" type="ORF">GGX14DRAFT_391977</name>
</gene>
<reference evidence="1" key="1">
    <citation type="submission" date="2023-03" db="EMBL/GenBank/DDBJ databases">
        <title>Massive genome expansion in bonnet fungi (Mycena s.s.) driven by repeated elements and novel gene families across ecological guilds.</title>
        <authorList>
            <consortium name="Lawrence Berkeley National Laboratory"/>
            <person name="Harder C.B."/>
            <person name="Miyauchi S."/>
            <person name="Viragh M."/>
            <person name="Kuo A."/>
            <person name="Thoen E."/>
            <person name="Andreopoulos B."/>
            <person name="Lu D."/>
            <person name="Skrede I."/>
            <person name="Drula E."/>
            <person name="Henrissat B."/>
            <person name="Morin E."/>
            <person name="Kohler A."/>
            <person name="Barry K."/>
            <person name="LaButti K."/>
            <person name="Morin E."/>
            <person name="Salamov A."/>
            <person name="Lipzen A."/>
            <person name="Mereny Z."/>
            <person name="Hegedus B."/>
            <person name="Baldrian P."/>
            <person name="Stursova M."/>
            <person name="Weitz H."/>
            <person name="Taylor A."/>
            <person name="Grigoriev I.V."/>
            <person name="Nagy L.G."/>
            <person name="Martin F."/>
            <person name="Kauserud H."/>
        </authorList>
    </citation>
    <scope>NUCLEOTIDE SEQUENCE</scope>
    <source>
        <strain evidence="1">9144</strain>
    </source>
</reference>
<accession>A0AAD6VKG1</accession>
<dbReference type="AlphaFoldDB" id="A0AAD6VKG1"/>
<keyword evidence="2" id="KW-1185">Reference proteome</keyword>